<sequence length="167" mass="17748">MLTTSANKTYEHTPVVPLLLSRPIVSLKTSLSTPAGSTQMQSFVATSAPLDCENSPDIATPGLCPVSFESPGDSTLATVELGTSANTIGTPVIRRGQSPRRSAGRPDSQYFTPGAFVGPALDGGGRPGNGALLGIKKPQLGHQQNYNHNQNQHYYNPNHHHSRFTIT</sequence>
<evidence type="ECO:0000313" key="3">
    <source>
        <dbReference type="Proteomes" id="UP000784294"/>
    </source>
</evidence>
<keyword evidence="3" id="KW-1185">Reference proteome</keyword>
<evidence type="ECO:0000313" key="2">
    <source>
        <dbReference type="EMBL" id="VEL33236.1"/>
    </source>
</evidence>
<gene>
    <name evidence="2" type="ORF">PXEA_LOCUS26676</name>
</gene>
<name>A0A448XBV5_9PLAT</name>
<reference evidence="2" key="1">
    <citation type="submission" date="2018-11" db="EMBL/GenBank/DDBJ databases">
        <authorList>
            <consortium name="Pathogen Informatics"/>
        </authorList>
    </citation>
    <scope>NUCLEOTIDE SEQUENCE</scope>
</reference>
<feature type="region of interest" description="Disordered" evidence="1">
    <location>
        <begin position="142"/>
        <end position="167"/>
    </location>
</feature>
<dbReference type="EMBL" id="CAAALY010245400">
    <property type="protein sequence ID" value="VEL33236.1"/>
    <property type="molecule type" value="Genomic_DNA"/>
</dbReference>
<protein>
    <submittedName>
        <fullName evidence="2">Uncharacterized protein</fullName>
    </submittedName>
</protein>
<dbReference type="Proteomes" id="UP000784294">
    <property type="component" value="Unassembled WGS sequence"/>
</dbReference>
<dbReference type="AlphaFoldDB" id="A0A448XBV5"/>
<feature type="compositionally biased region" description="Low complexity" evidence="1">
    <location>
        <begin position="142"/>
        <end position="157"/>
    </location>
</feature>
<comment type="caution">
    <text evidence="2">The sequence shown here is derived from an EMBL/GenBank/DDBJ whole genome shotgun (WGS) entry which is preliminary data.</text>
</comment>
<organism evidence="2 3">
    <name type="scientific">Protopolystoma xenopodis</name>
    <dbReference type="NCBI Taxonomy" id="117903"/>
    <lineage>
        <taxon>Eukaryota</taxon>
        <taxon>Metazoa</taxon>
        <taxon>Spiralia</taxon>
        <taxon>Lophotrochozoa</taxon>
        <taxon>Platyhelminthes</taxon>
        <taxon>Monogenea</taxon>
        <taxon>Polyopisthocotylea</taxon>
        <taxon>Polystomatidea</taxon>
        <taxon>Polystomatidae</taxon>
        <taxon>Protopolystoma</taxon>
    </lineage>
</organism>
<proteinExistence type="predicted"/>
<accession>A0A448XBV5</accession>
<feature type="region of interest" description="Disordered" evidence="1">
    <location>
        <begin position="89"/>
        <end position="111"/>
    </location>
</feature>
<feature type="compositionally biased region" description="Basic residues" evidence="1">
    <location>
        <begin position="158"/>
        <end position="167"/>
    </location>
</feature>
<evidence type="ECO:0000256" key="1">
    <source>
        <dbReference type="SAM" id="MobiDB-lite"/>
    </source>
</evidence>